<organism evidence="5">
    <name type="scientific">Adelphocoris lineolatus</name>
    <name type="common">Alfalfa plant bug</name>
    <dbReference type="NCBI Taxonomy" id="236346"/>
    <lineage>
        <taxon>Eukaryota</taxon>
        <taxon>Metazoa</taxon>
        <taxon>Ecdysozoa</taxon>
        <taxon>Arthropoda</taxon>
        <taxon>Hexapoda</taxon>
        <taxon>Insecta</taxon>
        <taxon>Pterygota</taxon>
        <taxon>Neoptera</taxon>
        <taxon>Paraneoptera</taxon>
        <taxon>Hemiptera</taxon>
        <taxon>Heteroptera</taxon>
        <taxon>Panheteroptera</taxon>
        <taxon>Cimicomorpha</taxon>
        <taxon>Miridae</taxon>
        <taxon>Mirini</taxon>
        <taxon>Adelphocoris</taxon>
    </lineage>
</organism>
<feature type="chain" id="PRO_5003321421" evidence="4">
    <location>
        <begin position="25"/>
        <end position="145"/>
    </location>
</feature>
<dbReference type="CDD" id="cd23992">
    <property type="entry name" value="PBP_GOBP"/>
    <property type="match status" value="1"/>
</dbReference>
<feature type="signal peptide" evidence="4">
    <location>
        <begin position="1"/>
        <end position="24"/>
    </location>
</feature>
<evidence type="ECO:0000313" key="5">
    <source>
        <dbReference type="EMBL" id="ACZ58031.1"/>
    </source>
</evidence>
<dbReference type="AlphaFoldDB" id="F4Y5P4"/>
<keyword evidence="4" id="KW-0732">Signal</keyword>
<evidence type="ECO:0000256" key="3">
    <source>
        <dbReference type="ARBA" id="ARBA00022525"/>
    </source>
</evidence>
<evidence type="ECO:0000256" key="4">
    <source>
        <dbReference type="SAM" id="SignalP"/>
    </source>
</evidence>
<dbReference type="FunFam" id="1.10.238.20:FF:000001">
    <property type="entry name" value="General odorant-binding protein lush"/>
    <property type="match status" value="1"/>
</dbReference>
<sequence length="145" mass="16116">MVLKMNLLLVVLVMSQVFFSVTEAAMSQAQMKQAMKTVRNMCIPKSGVDKEALAKMVNGEFDESDQKLKCYLGCVLGMMQAVKNNKINLTMVRNQITKMLAPERGQRILAAFESCATVTGDDNCGLAFRFAKCIYDTDKEAFIVP</sequence>
<comment type="similarity">
    <text evidence="2">Belongs to the PBP/GOBP family.</text>
</comment>
<dbReference type="GO" id="GO:0005576">
    <property type="term" value="C:extracellular region"/>
    <property type="evidence" value="ECO:0007669"/>
    <property type="project" value="UniProtKB-SubCell"/>
</dbReference>
<name>F4Y5P4_ADELI</name>
<dbReference type="Gene3D" id="1.10.238.20">
    <property type="entry name" value="Pheromone/general odorant binding protein domain"/>
    <property type="match status" value="1"/>
</dbReference>
<reference evidence="5" key="1">
    <citation type="submission" date="2009-08" db="EMBL/GenBank/DDBJ databases">
        <authorList>
            <person name="Gu S.-H."/>
            <person name="Zhang Y.-J."/>
            <person name="Guo Y.-Y."/>
        </authorList>
    </citation>
    <scope>NUCLEOTIDE SEQUENCE</scope>
</reference>
<dbReference type="Pfam" id="PF01395">
    <property type="entry name" value="PBP_GOBP"/>
    <property type="match status" value="1"/>
</dbReference>
<protein>
    <submittedName>
        <fullName evidence="5">Odorant-binding protein 5</fullName>
    </submittedName>
</protein>
<evidence type="ECO:0000256" key="1">
    <source>
        <dbReference type="ARBA" id="ARBA00004613"/>
    </source>
</evidence>
<accession>F4Y5P4</accession>
<dbReference type="GO" id="GO:0005549">
    <property type="term" value="F:odorant binding"/>
    <property type="evidence" value="ECO:0007669"/>
    <property type="project" value="InterPro"/>
</dbReference>
<dbReference type="EMBL" id="GQ477026">
    <property type="protein sequence ID" value="ACZ58031.1"/>
    <property type="molecule type" value="mRNA"/>
</dbReference>
<reference evidence="5" key="2">
    <citation type="journal article" date="2011" name="Insect Biochem. Mol. Biol.">
        <title>Identification and tissue distribution of odorant binding protein genes in the lucerne plant bug Adelphocoris lineolatus (Goeze).</title>
        <authorList>
            <person name="Gu S.H."/>
            <person name="Wang S.P."/>
            <person name="Zhang X.Y."/>
            <person name="Wu K.M."/>
            <person name="Guo Y.Y."/>
            <person name="Zhou J.J."/>
            <person name="Zhang Y.J."/>
        </authorList>
    </citation>
    <scope>NUCLEOTIDE SEQUENCE</scope>
</reference>
<dbReference type="GO" id="GO:0007608">
    <property type="term" value="P:sensory perception of smell"/>
    <property type="evidence" value="ECO:0007669"/>
    <property type="project" value="UniProtKB-ARBA"/>
</dbReference>
<evidence type="ECO:0000256" key="2">
    <source>
        <dbReference type="ARBA" id="ARBA00008098"/>
    </source>
</evidence>
<dbReference type="SUPFAM" id="SSF47565">
    <property type="entry name" value="Insect pheromone/odorant-binding proteins"/>
    <property type="match status" value="1"/>
</dbReference>
<dbReference type="SMART" id="SM00708">
    <property type="entry name" value="PhBP"/>
    <property type="match status" value="1"/>
</dbReference>
<proteinExistence type="evidence at transcript level"/>
<comment type="subcellular location">
    <subcellularLocation>
        <location evidence="1">Secreted</location>
    </subcellularLocation>
</comment>
<dbReference type="InterPro" id="IPR036728">
    <property type="entry name" value="PBP_GOBP_sf"/>
</dbReference>
<dbReference type="PANTHER" id="PTHR21364">
    <property type="entry name" value="GENERAL ODORANT-BINDING PROTEIN 19A"/>
    <property type="match status" value="1"/>
</dbReference>
<dbReference type="InterPro" id="IPR006170">
    <property type="entry name" value="PBP/GOBP"/>
</dbReference>
<keyword evidence="3" id="KW-0964">Secreted</keyword>
<dbReference type="PANTHER" id="PTHR21364:SF2">
    <property type="entry name" value="GENERAL ODORANT-BINDING PROTEIN 19A"/>
    <property type="match status" value="1"/>
</dbReference>